<dbReference type="AlphaFoldDB" id="D1PQ92"/>
<evidence type="ECO:0000313" key="2">
    <source>
        <dbReference type="Proteomes" id="UP000003438"/>
    </source>
</evidence>
<dbReference type="eggNOG" id="ENOG5032VFM">
    <property type="taxonomic scope" value="Bacteria"/>
</dbReference>
<accession>D1PQ92</accession>
<dbReference type="EMBL" id="ACBY02000033">
    <property type="protein sequence ID" value="EFB75145.1"/>
    <property type="molecule type" value="Genomic_DNA"/>
</dbReference>
<reference evidence="1" key="1">
    <citation type="submission" date="2009-12" db="EMBL/GenBank/DDBJ databases">
        <authorList>
            <person name="Weinstock G."/>
            <person name="Sodergren E."/>
            <person name="Clifton S."/>
            <person name="Fulton L."/>
            <person name="Fulton B."/>
            <person name="Courtney L."/>
            <person name="Fronick C."/>
            <person name="Harrison M."/>
            <person name="Strong C."/>
            <person name="Farmer C."/>
            <person name="Delahaunty K."/>
            <person name="Markovic C."/>
            <person name="Hall O."/>
            <person name="Minx P."/>
            <person name="Tomlinson C."/>
            <person name="Mitreva M."/>
            <person name="Nelson J."/>
            <person name="Hou S."/>
            <person name="Wollam A."/>
            <person name="Pepin K.H."/>
            <person name="Johnson M."/>
            <person name="Bhonagiri V."/>
            <person name="Nash W.E."/>
            <person name="Warren W."/>
            <person name="Chinwalla A."/>
            <person name="Mardis E.R."/>
            <person name="Wilson R.K."/>
        </authorList>
    </citation>
    <scope>NUCLEOTIDE SEQUENCE [LARGE SCALE GENOMIC DNA]</scope>
    <source>
        <strain evidence="1">DSM 15176</strain>
    </source>
</reference>
<comment type="caution">
    <text evidence="1">The sequence shown here is derived from an EMBL/GenBank/DDBJ whole genome shotgun (WGS) entry which is preliminary data.</text>
</comment>
<evidence type="ECO:0008006" key="3">
    <source>
        <dbReference type="Google" id="ProtNLM"/>
    </source>
</evidence>
<dbReference type="HOGENOM" id="CLU_092078_0_0_9"/>
<keyword evidence="2" id="KW-1185">Reference proteome</keyword>
<dbReference type="Proteomes" id="UP000003438">
    <property type="component" value="Unassembled WGS sequence"/>
</dbReference>
<gene>
    <name evidence="1" type="ORF">SUBVAR_06560</name>
</gene>
<proteinExistence type="predicted"/>
<protein>
    <recommendedName>
        <fullName evidence="3">DNA binding domain, excisionase family</fullName>
    </recommendedName>
</protein>
<name>D1PQ92_9FIRM</name>
<evidence type="ECO:0000313" key="1">
    <source>
        <dbReference type="EMBL" id="EFB75145.1"/>
    </source>
</evidence>
<sequence length="264" mass="30516">MQDTVQDNRQGIWSAGAGSGRFAPAQNFPAGEKISPKFKNLVVQIRFLRVRISSKENPTMNEQTITKDRLAKEIDALLAPYPDPMSRNDFRIACHIGTRTSLYLLQSGLVPCIHTGKRTRCYKIAKADVAAYLRRRMTEPEHYAPPSGWYKNDPQRKPPAVSLTRTLDYEIVSRLLLRRHLEQQLADAPDVLTVEQIARFTGYTPHTVSRWCTEGRLRTIQRRPRFMVPKTWLLDYLVSDDYNRITRKSGKHYGMIREIADMKR</sequence>
<organism evidence="1 2">
    <name type="scientific">Subdoligranulum variabile DSM 15176</name>
    <dbReference type="NCBI Taxonomy" id="411471"/>
    <lineage>
        <taxon>Bacteria</taxon>
        <taxon>Bacillati</taxon>
        <taxon>Bacillota</taxon>
        <taxon>Clostridia</taxon>
        <taxon>Eubacteriales</taxon>
        <taxon>Oscillospiraceae</taxon>
        <taxon>Subdoligranulum</taxon>
    </lineage>
</organism>